<feature type="transmembrane region" description="Helical" evidence="1">
    <location>
        <begin position="119"/>
        <end position="142"/>
    </location>
</feature>
<feature type="transmembrane region" description="Helical" evidence="1">
    <location>
        <begin position="82"/>
        <end position="107"/>
    </location>
</feature>
<proteinExistence type="predicted"/>
<dbReference type="Pfam" id="PF11391">
    <property type="entry name" value="DUF2798"/>
    <property type="match status" value="2"/>
</dbReference>
<gene>
    <name evidence="2" type="ORF">SUBVAR_06380</name>
</gene>
<dbReference type="Proteomes" id="UP000003438">
    <property type="component" value="Unassembled WGS sequence"/>
</dbReference>
<name>D1PPR3_9FIRM</name>
<keyword evidence="1" id="KW-1133">Transmembrane helix</keyword>
<comment type="caution">
    <text evidence="2">The sequence shown here is derived from an EMBL/GenBank/DDBJ whole genome shotgun (WGS) entry which is preliminary data.</text>
</comment>
<sequence>MPQTKFQNVVYTIIMALIMVYGMICYNVALNTNGVTNATFVMALHELPIMMPIAAILEFFIVEKLATKLAFTVARPTDRPQIITYAISTMIVCLMCPTMSLIATLLFKTPSFGTWIQTWGMNMPMALIWQLLFAGPLTRLIFRNLFRKQLAASAAAQDNH</sequence>
<accession>D1PPR3</accession>
<evidence type="ECO:0000256" key="1">
    <source>
        <dbReference type="SAM" id="Phobius"/>
    </source>
</evidence>
<protein>
    <recommendedName>
        <fullName evidence="4">DUF2798 domain-containing protein</fullName>
    </recommendedName>
</protein>
<keyword evidence="1" id="KW-0812">Transmembrane</keyword>
<dbReference type="eggNOG" id="ENOG50304CC">
    <property type="taxonomic scope" value="Bacteria"/>
</dbReference>
<reference evidence="2" key="1">
    <citation type="submission" date="2009-12" db="EMBL/GenBank/DDBJ databases">
        <authorList>
            <person name="Weinstock G."/>
            <person name="Sodergren E."/>
            <person name="Clifton S."/>
            <person name="Fulton L."/>
            <person name="Fulton B."/>
            <person name="Courtney L."/>
            <person name="Fronick C."/>
            <person name="Harrison M."/>
            <person name="Strong C."/>
            <person name="Farmer C."/>
            <person name="Delahaunty K."/>
            <person name="Markovic C."/>
            <person name="Hall O."/>
            <person name="Minx P."/>
            <person name="Tomlinson C."/>
            <person name="Mitreva M."/>
            <person name="Nelson J."/>
            <person name="Hou S."/>
            <person name="Wollam A."/>
            <person name="Pepin K.H."/>
            <person name="Johnson M."/>
            <person name="Bhonagiri V."/>
            <person name="Nash W.E."/>
            <person name="Warren W."/>
            <person name="Chinwalla A."/>
            <person name="Mardis E.R."/>
            <person name="Wilson R.K."/>
        </authorList>
    </citation>
    <scope>NUCLEOTIDE SEQUENCE [LARGE SCALE GENOMIC DNA]</scope>
    <source>
        <strain evidence="2">DSM 15176</strain>
    </source>
</reference>
<evidence type="ECO:0000313" key="2">
    <source>
        <dbReference type="EMBL" id="EFB75259.1"/>
    </source>
</evidence>
<keyword evidence="1" id="KW-0472">Membrane</keyword>
<evidence type="ECO:0000313" key="3">
    <source>
        <dbReference type="Proteomes" id="UP000003438"/>
    </source>
</evidence>
<dbReference type="OrthoDB" id="7062363at2"/>
<dbReference type="RefSeq" id="WP_007047743.1">
    <property type="nucleotide sequence ID" value="NZ_GG704769.1"/>
</dbReference>
<feature type="transmembrane region" description="Helical" evidence="1">
    <location>
        <begin position="9"/>
        <end position="29"/>
    </location>
</feature>
<feature type="transmembrane region" description="Helical" evidence="1">
    <location>
        <begin position="41"/>
        <end position="61"/>
    </location>
</feature>
<organism evidence="2 3">
    <name type="scientific">Subdoligranulum variabile DSM 15176</name>
    <dbReference type="NCBI Taxonomy" id="411471"/>
    <lineage>
        <taxon>Bacteria</taxon>
        <taxon>Bacillati</taxon>
        <taxon>Bacillota</taxon>
        <taxon>Clostridia</taxon>
        <taxon>Eubacteriales</taxon>
        <taxon>Oscillospiraceae</taxon>
        <taxon>Subdoligranulum</taxon>
    </lineage>
</organism>
<keyword evidence="3" id="KW-1185">Reference proteome</keyword>
<dbReference type="STRING" id="411471.SUBVAR_06380"/>
<dbReference type="EMBL" id="ACBY02000029">
    <property type="protein sequence ID" value="EFB75259.1"/>
    <property type="molecule type" value="Genomic_DNA"/>
</dbReference>
<dbReference type="HOGENOM" id="CLU_113291_1_0_9"/>
<dbReference type="InterPro" id="IPR021529">
    <property type="entry name" value="DUF2798"/>
</dbReference>
<dbReference type="AlphaFoldDB" id="D1PPR3"/>
<evidence type="ECO:0008006" key="4">
    <source>
        <dbReference type="Google" id="ProtNLM"/>
    </source>
</evidence>